<organism evidence="6 7">
    <name type="scientific">Janthinobacterium fluminis</name>
    <dbReference type="NCBI Taxonomy" id="2987524"/>
    <lineage>
        <taxon>Bacteria</taxon>
        <taxon>Pseudomonadati</taxon>
        <taxon>Pseudomonadota</taxon>
        <taxon>Betaproteobacteria</taxon>
        <taxon>Burkholderiales</taxon>
        <taxon>Oxalobacteraceae</taxon>
        <taxon>Janthinobacterium</taxon>
    </lineage>
</organism>
<dbReference type="InterPro" id="IPR008816">
    <property type="entry name" value="Gly_zipper_2TM_dom"/>
</dbReference>
<gene>
    <name evidence="6" type="ORF">OIK44_20900</name>
</gene>
<dbReference type="Proteomes" id="UP001221208">
    <property type="component" value="Unassembled WGS sequence"/>
</dbReference>
<protein>
    <submittedName>
        <fullName evidence="6">Glycine zipper 2TM domain-containing protein</fullName>
    </submittedName>
</protein>
<evidence type="ECO:0000256" key="2">
    <source>
        <dbReference type="ARBA" id="ARBA00023136"/>
    </source>
</evidence>
<feature type="domain" description="Glycine zipper 2TM" evidence="5">
    <location>
        <begin position="111"/>
        <end position="151"/>
    </location>
</feature>
<dbReference type="PANTHER" id="PTHR35603:SF2">
    <property type="entry name" value="OUTER MEMBRANE LIPOPROTEIN"/>
    <property type="match status" value="1"/>
</dbReference>
<evidence type="ECO:0000256" key="4">
    <source>
        <dbReference type="SAM" id="Phobius"/>
    </source>
</evidence>
<accession>A0ABT5K4X6</accession>
<comment type="subcellular location">
    <subcellularLocation>
        <location evidence="1">Membrane</location>
    </subcellularLocation>
</comment>
<evidence type="ECO:0000256" key="3">
    <source>
        <dbReference type="SAM" id="MobiDB-lite"/>
    </source>
</evidence>
<keyword evidence="2 4" id="KW-0472">Membrane</keyword>
<feature type="region of interest" description="Disordered" evidence="3">
    <location>
        <begin position="59"/>
        <end position="82"/>
    </location>
</feature>
<name>A0ABT5K4X6_9BURK</name>
<feature type="compositionally biased region" description="Low complexity" evidence="3">
    <location>
        <begin position="72"/>
        <end position="82"/>
    </location>
</feature>
<evidence type="ECO:0000259" key="5">
    <source>
        <dbReference type="Pfam" id="PF05433"/>
    </source>
</evidence>
<feature type="transmembrane region" description="Helical" evidence="4">
    <location>
        <begin position="20"/>
        <end position="39"/>
    </location>
</feature>
<evidence type="ECO:0000313" key="7">
    <source>
        <dbReference type="Proteomes" id="UP001221208"/>
    </source>
</evidence>
<reference evidence="6 7" key="1">
    <citation type="submission" date="2022-10" db="EMBL/GenBank/DDBJ databases">
        <title>Janthinobacterium sp. hw3 Genome sequencing.</title>
        <authorList>
            <person name="Park S."/>
        </authorList>
    </citation>
    <scope>NUCLEOTIDE SEQUENCE [LARGE SCALE GENOMIC DNA]</scope>
    <source>
        <strain evidence="7">hw3</strain>
    </source>
</reference>
<evidence type="ECO:0000313" key="6">
    <source>
        <dbReference type="EMBL" id="MDC8760051.1"/>
    </source>
</evidence>
<comment type="caution">
    <text evidence="6">The sequence shown here is derived from an EMBL/GenBank/DDBJ whole genome shotgun (WGS) entry which is preliminary data.</text>
</comment>
<dbReference type="Pfam" id="PF05433">
    <property type="entry name" value="Rick_17kDa_Anti"/>
    <property type="match status" value="1"/>
</dbReference>
<dbReference type="EMBL" id="JAQQXR010000010">
    <property type="protein sequence ID" value="MDC8760051.1"/>
    <property type="molecule type" value="Genomic_DNA"/>
</dbReference>
<dbReference type="PANTHER" id="PTHR35603">
    <property type="match status" value="1"/>
</dbReference>
<dbReference type="RefSeq" id="WP_273673606.1">
    <property type="nucleotide sequence ID" value="NZ_JAQQXR010000010.1"/>
</dbReference>
<keyword evidence="7" id="KW-1185">Reference proteome</keyword>
<keyword evidence="4" id="KW-0812">Transmembrane</keyword>
<evidence type="ECO:0000256" key="1">
    <source>
        <dbReference type="ARBA" id="ARBA00004370"/>
    </source>
</evidence>
<keyword evidence="4" id="KW-1133">Transmembrane helix</keyword>
<dbReference type="InterPro" id="IPR051407">
    <property type="entry name" value="Bact_OM_lipoprot/Surf_antigen"/>
</dbReference>
<proteinExistence type="predicted"/>
<sequence length="199" mass="19808">MHTPNDPTARAPLHPLMKAAAVAVLLFCGVGTAAVMGWLPSSVGGNHSPGALTPKEQTAALAQDEAPGTPNAARAAAPQARPAPQASVCANCGVVESVREITTRAEGSGVGAAGGAVLGGLLGNQVGGGHGRQLATVAGAIGGAVAGNQIEGNMNARRSYDVKVRLDNGNTRTIHQTAQPGWRAGDQVRIVNGVIHGNG</sequence>